<feature type="compositionally biased region" description="Basic and acidic residues" evidence="3">
    <location>
        <begin position="1"/>
        <end position="23"/>
    </location>
</feature>
<dbReference type="Pfam" id="PF00022">
    <property type="entry name" value="Actin"/>
    <property type="match status" value="1"/>
</dbReference>
<sequence length="424" mass="46074">MRGELQRKEQESLRLRPPEEQKPRGMSPDGIGMHGKVDTTRLQSILKSFHEVSAGPRPAMIIDSGSSVCRVGLAGQSIPTCVFPSIVGRPRAGNQALQMLGTAHGEICVGAEAQRKRGVLALRHPVQQGIVRDWGDMESVWRHAFSEVGVSPQDTAVLLTEPAHNPLGNRETSVEILFEKFAVPALYMGVQGTLAMLGHGTTSGIVVDSGDGLTQVTPVYGGHTLKYASRRMNLAGADLTAYLQTLLTEQGNYFSSTAEMELVREIKESMCYTALNYSEELAAIKTPDREYELPDGRQLNLGAECIKCPELMFQPSLAGKPVSGIHETVASCIEQLDPDMQGCMWGSVLLSGGTTMCKGFAERMQAELQRQATGPVSVLAPEDRQNLVWKGGAVLASTGNDMKLWFPKEAYDECGPAVVHRLFF</sequence>
<dbReference type="PANTHER" id="PTHR11937">
    <property type="entry name" value="ACTIN"/>
    <property type="match status" value="1"/>
</dbReference>
<feature type="region of interest" description="Disordered" evidence="3">
    <location>
        <begin position="1"/>
        <end position="35"/>
    </location>
</feature>
<organism evidence="4">
    <name type="scientific">Eutreptiella gymnastica</name>
    <dbReference type="NCBI Taxonomy" id="73025"/>
    <lineage>
        <taxon>Eukaryota</taxon>
        <taxon>Discoba</taxon>
        <taxon>Euglenozoa</taxon>
        <taxon>Euglenida</taxon>
        <taxon>Spirocuta</taxon>
        <taxon>Euglenophyceae</taxon>
        <taxon>Eutreptiales</taxon>
        <taxon>Eutreptiaceae</taxon>
        <taxon>Eutreptiella</taxon>
    </lineage>
</organism>
<reference evidence="4" key="1">
    <citation type="submission" date="2021-01" db="EMBL/GenBank/DDBJ databases">
        <authorList>
            <person name="Corre E."/>
            <person name="Pelletier E."/>
            <person name="Niang G."/>
            <person name="Scheremetjew M."/>
            <person name="Finn R."/>
            <person name="Kale V."/>
            <person name="Holt S."/>
            <person name="Cochrane G."/>
            <person name="Meng A."/>
            <person name="Brown T."/>
            <person name="Cohen L."/>
        </authorList>
    </citation>
    <scope>NUCLEOTIDE SEQUENCE</scope>
    <source>
        <strain evidence="4">CCMP1594</strain>
    </source>
</reference>
<evidence type="ECO:0000313" key="4">
    <source>
        <dbReference type="EMBL" id="CAE0817874.1"/>
    </source>
</evidence>
<dbReference type="AlphaFoldDB" id="A0A7S4FWZ1"/>
<evidence type="ECO:0000256" key="1">
    <source>
        <dbReference type="ARBA" id="ARBA00049360"/>
    </source>
</evidence>
<protein>
    <recommendedName>
        <fullName evidence="5">Actin</fullName>
    </recommendedName>
</protein>
<name>A0A7S4FWZ1_9EUGL</name>
<dbReference type="PRINTS" id="PR00190">
    <property type="entry name" value="ACTIN"/>
</dbReference>
<proteinExistence type="inferred from homology"/>
<dbReference type="PROSITE" id="PS01132">
    <property type="entry name" value="ACTINS_ACT_LIKE"/>
    <property type="match status" value="1"/>
</dbReference>
<dbReference type="InterPro" id="IPR004000">
    <property type="entry name" value="Actin"/>
</dbReference>
<gene>
    <name evidence="4" type="ORF">EGYM00163_LOCUS29042</name>
</gene>
<dbReference type="Gene3D" id="3.90.640.10">
    <property type="entry name" value="Actin, Chain A, domain 4"/>
    <property type="match status" value="1"/>
</dbReference>
<comment type="similarity">
    <text evidence="2">Belongs to the actin family.</text>
</comment>
<evidence type="ECO:0000256" key="2">
    <source>
        <dbReference type="RuleBase" id="RU000487"/>
    </source>
</evidence>
<comment type="catalytic activity">
    <reaction evidence="1">
        <text>ATP + H2O = ADP + phosphate + H(+)</text>
        <dbReference type="Rhea" id="RHEA:13065"/>
        <dbReference type="ChEBI" id="CHEBI:15377"/>
        <dbReference type="ChEBI" id="CHEBI:15378"/>
        <dbReference type="ChEBI" id="CHEBI:30616"/>
        <dbReference type="ChEBI" id="CHEBI:43474"/>
        <dbReference type="ChEBI" id="CHEBI:456216"/>
    </reaction>
</comment>
<dbReference type="SUPFAM" id="SSF53067">
    <property type="entry name" value="Actin-like ATPase domain"/>
    <property type="match status" value="2"/>
</dbReference>
<dbReference type="SMART" id="SM00268">
    <property type="entry name" value="ACTIN"/>
    <property type="match status" value="1"/>
</dbReference>
<accession>A0A7S4FWZ1</accession>
<evidence type="ECO:0000256" key="3">
    <source>
        <dbReference type="SAM" id="MobiDB-lite"/>
    </source>
</evidence>
<dbReference type="InterPro" id="IPR020902">
    <property type="entry name" value="Actin/actin-like_CS"/>
</dbReference>
<dbReference type="Gene3D" id="3.30.420.40">
    <property type="match status" value="2"/>
</dbReference>
<dbReference type="FunFam" id="3.90.640.10:FF:000007">
    <property type="entry name" value="Actin like 7B"/>
    <property type="match status" value="1"/>
</dbReference>
<dbReference type="InterPro" id="IPR043129">
    <property type="entry name" value="ATPase_NBD"/>
</dbReference>
<dbReference type="FunFam" id="3.30.420.40:FF:000050">
    <property type="entry name" value="Actin, alpha skeletal muscle"/>
    <property type="match status" value="1"/>
</dbReference>
<dbReference type="EMBL" id="HBJA01083212">
    <property type="protein sequence ID" value="CAE0817874.1"/>
    <property type="molecule type" value="Transcribed_RNA"/>
</dbReference>
<evidence type="ECO:0008006" key="5">
    <source>
        <dbReference type="Google" id="ProtNLM"/>
    </source>
</evidence>